<name>A0A3P6E8X0_BRAOL</name>
<sequence>MTCPNIIGGAANEQSNSSPRREVIRIILRRDGGRAREGVFFFFRSVTETSSFFFRRSSCVQAPEPSASRAGFRARPTATACTSEASGGTEIRDRLPALHFPYTQAC</sequence>
<dbReference type="EMBL" id="LR031876">
    <property type="protein sequence ID" value="VDD40647.1"/>
    <property type="molecule type" value="Genomic_DNA"/>
</dbReference>
<gene>
    <name evidence="1" type="ORF">BOLC7T46207H</name>
</gene>
<protein>
    <submittedName>
        <fullName evidence="1">Uncharacterized protein</fullName>
    </submittedName>
</protein>
<evidence type="ECO:0000313" key="1">
    <source>
        <dbReference type="EMBL" id="VDD40647.1"/>
    </source>
</evidence>
<accession>A0A3P6E8X0</accession>
<proteinExistence type="predicted"/>
<organism evidence="1">
    <name type="scientific">Brassica oleracea</name>
    <name type="common">Wild cabbage</name>
    <dbReference type="NCBI Taxonomy" id="3712"/>
    <lineage>
        <taxon>Eukaryota</taxon>
        <taxon>Viridiplantae</taxon>
        <taxon>Streptophyta</taxon>
        <taxon>Embryophyta</taxon>
        <taxon>Tracheophyta</taxon>
        <taxon>Spermatophyta</taxon>
        <taxon>Magnoliopsida</taxon>
        <taxon>eudicotyledons</taxon>
        <taxon>Gunneridae</taxon>
        <taxon>Pentapetalae</taxon>
        <taxon>rosids</taxon>
        <taxon>malvids</taxon>
        <taxon>Brassicales</taxon>
        <taxon>Brassicaceae</taxon>
        <taxon>Brassiceae</taxon>
        <taxon>Brassica</taxon>
    </lineage>
</organism>
<dbReference type="AlphaFoldDB" id="A0A3P6E8X0"/>
<reference evidence="1" key="1">
    <citation type="submission" date="2018-11" db="EMBL/GenBank/DDBJ databases">
        <authorList>
            <consortium name="Genoscope - CEA"/>
            <person name="William W."/>
        </authorList>
    </citation>
    <scope>NUCLEOTIDE SEQUENCE</scope>
</reference>